<comment type="caution">
    <text evidence="2">The sequence shown here is derived from an EMBL/GenBank/DDBJ whole genome shotgun (WGS) entry which is preliminary data.</text>
</comment>
<reference evidence="2 3" key="1">
    <citation type="journal article" date="2018" name="Proc. Natl. Acad. Sci. U.S.A.">
        <title>Draft genome sequence of Camellia sinensis var. sinensis provides insights into the evolution of the tea genome and tea quality.</title>
        <authorList>
            <person name="Wei C."/>
            <person name="Yang H."/>
            <person name="Wang S."/>
            <person name="Zhao J."/>
            <person name="Liu C."/>
            <person name="Gao L."/>
            <person name="Xia E."/>
            <person name="Lu Y."/>
            <person name="Tai Y."/>
            <person name="She G."/>
            <person name="Sun J."/>
            <person name="Cao H."/>
            <person name="Tong W."/>
            <person name="Gao Q."/>
            <person name="Li Y."/>
            <person name="Deng W."/>
            <person name="Jiang X."/>
            <person name="Wang W."/>
            <person name="Chen Q."/>
            <person name="Zhang S."/>
            <person name="Li H."/>
            <person name="Wu J."/>
            <person name="Wang P."/>
            <person name="Li P."/>
            <person name="Shi C."/>
            <person name="Zheng F."/>
            <person name="Jian J."/>
            <person name="Huang B."/>
            <person name="Shan D."/>
            <person name="Shi M."/>
            <person name="Fang C."/>
            <person name="Yue Y."/>
            <person name="Li F."/>
            <person name="Li D."/>
            <person name="Wei S."/>
            <person name="Han B."/>
            <person name="Jiang C."/>
            <person name="Yin Y."/>
            <person name="Xia T."/>
            <person name="Zhang Z."/>
            <person name="Bennetzen J.L."/>
            <person name="Zhao S."/>
            <person name="Wan X."/>
        </authorList>
    </citation>
    <scope>NUCLEOTIDE SEQUENCE [LARGE SCALE GENOMIC DNA]</scope>
    <source>
        <strain evidence="3">cv. Shuchazao</strain>
        <tissue evidence="2">Leaf</tissue>
    </source>
</reference>
<keyword evidence="3" id="KW-1185">Reference proteome</keyword>
<organism evidence="2 3">
    <name type="scientific">Camellia sinensis var. sinensis</name>
    <name type="common">China tea</name>
    <dbReference type="NCBI Taxonomy" id="542762"/>
    <lineage>
        <taxon>Eukaryota</taxon>
        <taxon>Viridiplantae</taxon>
        <taxon>Streptophyta</taxon>
        <taxon>Embryophyta</taxon>
        <taxon>Tracheophyta</taxon>
        <taxon>Spermatophyta</taxon>
        <taxon>Magnoliopsida</taxon>
        <taxon>eudicotyledons</taxon>
        <taxon>Gunneridae</taxon>
        <taxon>Pentapetalae</taxon>
        <taxon>asterids</taxon>
        <taxon>Ericales</taxon>
        <taxon>Theaceae</taxon>
        <taxon>Camellia</taxon>
    </lineage>
</organism>
<dbReference type="EMBL" id="SDRB02012199">
    <property type="protein sequence ID" value="THF98422.1"/>
    <property type="molecule type" value="Genomic_DNA"/>
</dbReference>
<name>A0A4S4D7L3_CAMSN</name>
<dbReference type="AlphaFoldDB" id="A0A4S4D7L3"/>
<feature type="region of interest" description="Disordered" evidence="1">
    <location>
        <begin position="44"/>
        <end position="70"/>
    </location>
</feature>
<evidence type="ECO:0000313" key="3">
    <source>
        <dbReference type="Proteomes" id="UP000306102"/>
    </source>
</evidence>
<proteinExistence type="predicted"/>
<dbReference type="Pfam" id="PF04720">
    <property type="entry name" value="PDDEXK_6"/>
    <property type="match status" value="1"/>
</dbReference>
<dbReference type="InterPro" id="IPR006502">
    <property type="entry name" value="PDDEXK-like"/>
</dbReference>
<dbReference type="Proteomes" id="UP000306102">
    <property type="component" value="Unassembled WGS sequence"/>
</dbReference>
<evidence type="ECO:0000313" key="2">
    <source>
        <dbReference type="EMBL" id="THF98422.1"/>
    </source>
</evidence>
<protein>
    <submittedName>
        <fullName evidence="2">Uncharacterized protein</fullName>
    </submittedName>
</protein>
<accession>A0A4S4D7L3</accession>
<gene>
    <name evidence="2" type="ORF">TEA_003979</name>
</gene>
<dbReference type="PANTHER" id="PTHR31579">
    <property type="entry name" value="OS03G0796600 PROTEIN"/>
    <property type="match status" value="1"/>
</dbReference>
<sequence length="306" mass="34760">MAGATSRIPMSRRILMFDNYGSENSDESATILAGTIFEFLDENSEEPVEGSTDSHDFGENEDINEDEEKENTGNVEVDMTFWETQQQLLHETLRRSSSLESRIRNATKEALKEVQIAEIFCACRKPATGGCRNCLMRKICCCLQTAGFDSTICKSKWKSSPHIPSGEHTFLDVVDNSSSKKGEVRVIIELNFRVEFEMARASEEYNKLITRLPEVFVGKVERLHNLIKILCSAAKKCMKDNKMHIGPWRKHKYMQAKWLSTCERRISTPILSTRHSAHTPRPKASMLTVDLLENLSNLNRPAVQVV</sequence>
<evidence type="ECO:0000256" key="1">
    <source>
        <dbReference type="SAM" id="MobiDB-lite"/>
    </source>
</evidence>
<dbReference type="PANTHER" id="PTHR31579:SF2">
    <property type="entry name" value="DUF506 FAMILY PROTEIN"/>
    <property type="match status" value="1"/>
</dbReference>
<feature type="compositionally biased region" description="Acidic residues" evidence="1">
    <location>
        <begin position="59"/>
        <end position="69"/>
    </location>
</feature>
<dbReference type="NCBIfam" id="TIGR01615">
    <property type="entry name" value="A_thal_3542"/>
    <property type="match status" value="1"/>
</dbReference>